<gene>
    <name evidence="2" type="ORF">UFOVP28_32</name>
</gene>
<feature type="region of interest" description="Disordered" evidence="1">
    <location>
        <begin position="1"/>
        <end position="49"/>
    </location>
</feature>
<sequence length="303" mass="34164">MTTHLHEEAEDFEIHVEDDTPPEDRNRPIAPDDSIDEDESEEEYSERVRKRIAKETAKLHAERRAKELAIRERDEAVQIARNALSNGQALTRKANQYEQGYVYKSRQAAEAMIEKASLDYSEAVSNGDTAKMVEAQRALIRAEHEKAQYETYVPPVDEPIQHNPQPAQAPSTSQVTPDELKRQTKFIQDNPWLNTDQEMTERALQIDAHIRQTNPHLVGSDAYYEFVDTLMRQQFPADRFGKGGNQSAPARQASQTGVAPVNRGGSGNKSPRTVTLTQSQISLCKRLGITPQQYAAQLVKGRN</sequence>
<feature type="compositionally biased region" description="Polar residues" evidence="1">
    <location>
        <begin position="245"/>
        <end position="257"/>
    </location>
</feature>
<evidence type="ECO:0000256" key="1">
    <source>
        <dbReference type="SAM" id="MobiDB-lite"/>
    </source>
</evidence>
<reference evidence="2" key="1">
    <citation type="submission" date="2020-04" db="EMBL/GenBank/DDBJ databases">
        <authorList>
            <person name="Chiriac C."/>
            <person name="Salcher M."/>
            <person name="Ghai R."/>
            <person name="Kavagutti S V."/>
        </authorList>
    </citation>
    <scope>NUCLEOTIDE SEQUENCE</scope>
</reference>
<evidence type="ECO:0000313" key="2">
    <source>
        <dbReference type="EMBL" id="CAB4122701.1"/>
    </source>
</evidence>
<proteinExistence type="predicted"/>
<name>A0A6J5KLR6_9CAUD</name>
<feature type="region of interest" description="Disordered" evidence="1">
    <location>
        <begin position="237"/>
        <end position="274"/>
    </location>
</feature>
<feature type="compositionally biased region" description="Acidic residues" evidence="1">
    <location>
        <begin position="33"/>
        <end position="44"/>
    </location>
</feature>
<protein>
    <submittedName>
        <fullName evidence="2">Uncharacterized protein</fullName>
    </submittedName>
</protein>
<organism evidence="2">
    <name type="scientific">uncultured Caudovirales phage</name>
    <dbReference type="NCBI Taxonomy" id="2100421"/>
    <lineage>
        <taxon>Viruses</taxon>
        <taxon>Duplodnaviria</taxon>
        <taxon>Heunggongvirae</taxon>
        <taxon>Uroviricota</taxon>
        <taxon>Caudoviricetes</taxon>
        <taxon>Peduoviridae</taxon>
        <taxon>Maltschvirus</taxon>
        <taxon>Maltschvirus maltsch</taxon>
    </lineage>
</organism>
<dbReference type="EMBL" id="LR796165">
    <property type="protein sequence ID" value="CAB4122701.1"/>
    <property type="molecule type" value="Genomic_DNA"/>
</dbReference>
<accession>A0A6J5KLR6</accession>
<feature type="compositionally biased region" description="Basic and acidic residues" evidence="1">
    <location>
        <begin position="1"/>
        <end position="27"/>
    </location>
</feature>